<gene>
    <name evidence="5" type="primary">txxe 1710</name>
    <name evidence="5" type="ORF">TXXE_08455</name>
</gene>
<feature type="region of interest" description="Disordered" evidence="1">
    <location>
        <begin position="589"/>
        <end position="620"/>
    </location>
</feature>
<organism evidence="5 6">
    <name type="scientific">Thermobacillus xylanilyticus</name>
    <dbReference type="NCBI Taxonomy" id="76633"/>
    <lineage>
        <taxon>Bacteria</taxon>
        <taxon>Bacillati</taxon>
        <taxon>Bacillota</taxon>
        <taxon>Bacilli</taxon>
        <taxon>Bacillales</taxon>
        <taxon>Paenibacillaceae</taxon>
        <taxon>Thermobacillus</taxon>
    </lineage>
</organism>
<dbReference type="Proteomes" id="UP000681526">
    <property type="component" value="Unassembled WGS sequence"/>
</dbReference>
<dbReference type="InterPro" id="IPR002035">
    <property type="entry name" value="VWF_A"/>
</dbReference>
<name>A0ABM8V3F4_THEXY</name>
<feature type="transmembrane region" description="Helical" evidence="2">
    <location>
        <begin position="6"/>
        <end position="24"/>
    </location>
</feature>
<evidence type="ECO:0000256" key="2">
    <source>
        <dbReference type="SAM" id="Phobius"/>
    </source>
</evidence>
<dbReference type="InterPro" id="IPR036465">
    <property type="entry name" value="vWFA_dom_sf"/>
</dbReference>
<keyword evidence="2" id="KW-1133">Transmembrane helix</keyword>
<accession>A0ABM8V3F4</accession>
<proteinExistence type="predicted"/>
<feature type="transmembrane region" description="Helical" evidence="2">
    <location>
        <begin position="59"/>
        <end position="76"/>
    </location>
</feature>
<dbReference type="Pfam" id="PF13519">
    <property type="entry name" value="VWA_2"/>
    <property type="match status" value="1"/>
</dbReference>
<evidence type="ECO:0000259" key="4">
    <source>
        <dbReference type="Pfam" id="PF13519"/>
    </source>
</evidence>
<reference evidence="5 6" key="1">
    <citation type="submission" date="2021-04" db="EMBL/GenBank/DDBJ databases">
        <authorList>
            <person name="Rakotoarivonina H."/>
        </authorList>
    </citation>
    <scope>NUCLEOTIDE SEQUENCE [LARGE SCALE GENOMIC DNA]</scope>
    <source>
        <strain evidence="5 6">XE</strain>
    </source>
</reference>
<dbReference type="RefSeq" id="WP_213484224.1">
    <property type="nucleotide sequence ID" value="NZ_CAJRAY010000038.1"/>
</dbReference>
<feature type="domain" description="Aerotolerance regulator N-terminal" evidence="3">
    <location>
        <begin position="1"/>
        <end position="78"/>
    </location>
</feature>
<keyword evidence="2" id="KW-0812">Transmembrane</keyword>
<evidence type="ECO:0000313" key="6">
    <source>
        <dbReference type="Proteomes" id="UP000681526"/>
    </source>
</evidence>
<dbReference type="PANTHER" id="PTHR37464">
    <property type="entry name" value="BLL2463 PROTEIN"/>
    <property type="match status" value="1"/>
</dbReference>
<comment type="caution">
    <text evidence="5">The sequence shown here is derived from an EMBL/GenBank/DDBJ whole genome shotgun (WGS) entry which is preliminary data.</text>
</comment>
<keyword evidence="6" id="KW-1185">Reference proteome</keyword>
<sequence length="655" mass="68935">MLFQSAASAVFALALPAILLMYLLRRRYPETEIASHLLWRRALREQEANRPWQRLRRTLLLLLQLIAAACLVFALMRPHVMGQASSAAPVVIVVDRSASMTAAASRGSGEADALGEALQAVAAAAEELPSSRPVTLIAAGGEPELILQDETDRRKIRRALEAIGPHYGRTDEEAALTLADALVRNKEGAELWLATDGRIRAGGATVEASAIRLFAAGRDGANTSVAAFGLQAGAESHAAAVTLIHYGARPAEGTLALVPAGGKAPAAERTFRLEPGEQRVFSFEGLPAADYYRADLRTADDYAADNAAFAFPAAASASRVLLVGERSLFLTAALELAGVDIVQADPDRFEPDDESAAGIDWIVLYGADERKLDSAAWRSLLASRPVWRIWTASSPPRGGTATEPADNRVDIRPHPVTAHITLADTHIARIVQADPGPGMEPVAVYGGVPVLYAGAADGRPQLVLAFDPADSDLPLRPDFPILAAQAAEWLGGAAGGHLGRAEAGSRIEIGIRSGTVRAVWETLETAPVRTASASAAVEAERNADGAVSAVQTVPGVPGLYRFVEYDAADRVLGARLLAVHAAEAEGMWTDEPLSGTGLPGTGRETGDAASGTPDGAEEAASGQSDAWIDLVPYIAVLLLLLLAAEWEVYRRGAAF</sequence>
<dbReference type="Gene3D" id="3.40.50.410">
    <property type="entry name" value="von Willebrand factor, type A domain"/>
    <property type="match status" value="1"/>
</dbReference>
<keyword evidence="2" id="KW-0472">Membrane</keyword>
<evidence type="ECO:0000259" key="3">
    <source>
        <dbReference type="Pfam" id="PF07584"/>
    </source>
</evidence>
<protein>
    <submittedName>
        <fullName evidence="5">Aerotolerance regulator N-terminal</fullName>
    </submittedName>
</protein>
<evidence type="ECO:0000313" key="5">
    <source>
        <dbReference type="EMBL" id="CAG5085027.1"/>
    </source>
</evidence>
<dbReference type="SUPFAM" id="SSF53300">
    <property type="entry name" value="vWA-like"/>
    <property type="match status" value="1"/>
</dbReference>
<dbReference type="Pfam" id="PF07584">
    <property type="entry name" value="BatA"/>
    <property type="match status" value="1"/>
</dbReference>
<feature type="domain" description="VWFA" evidence="4">
    <location>
        <begin position="90"/>
        <end position="197"/>
    </location>
</feature>
<dbReference type="InterPro" id="IPR024163">
    <property type="entry name" value="Aerotolerance_reg_N"/>
</dbReference>
<dbReference type="PANTHER" id="PTHR37464:SF1">
    <property type="entry name" value="BLL2463 PROTEIN"/>
    <property type="match status" value="1"/>
</dbReference>
<evidence type="ECO:0000256" key="1">
    <source>
        <dbReference type="SAM" id="MobiDB-lite"/>
    </source>
</evidence>
<dbReference type="EMBL" id="CAJRAY010000038">
    <property type="protein sequence ID" value="CAG5085027.1"/>
    <property type="molecule type" value="Genomic_DNA"/>
</dbReference>